<dbReference type="EMBL" id="CP046455">
    <property type="protein sequence ID" value="QGU07894.1"/>
    <property type="molecule type" value="Genomic_DNA"/>
</dbReference>
<gene>
    <name evidence="1" type="ORF">COCCU_09855</name>
</gene>
<protein>
    <submittedName>
        <fullName evidence="1">Uncharacterized protein</fullName>
    </submittedName>
</protein>
<proteinExistence type="predicted"/>
<dbReference type="Proteomes" id="UP000424462">
    <property type="component" value="Chromosome"/>
</dbReference>
<dbReference type="KEGG" id="cok:COCCU_09855"/>
<name>A0A6B8W334_9CORY</name>
<reference evidence="1 2" key="1">
    <citation type="submission" date="2019-11" db="EMBL/GenBank/DDBJ databases">
        <title>Complete genome sequence of Corynebacterium kalinowskii 1959, a novel Corynebacterium species isolated from soil of a small paddock in Vilsendorf, Germany.</title>
        <authorList>
            <person name="Schaffert L."/>
            <person name="Ruwe M."/>
            <person name="Milse J."/>
            <person name="Hanuschka K."/>
            <person name="Ortseifen V."/>
            <person name="Droste J."/>
            <person name="Brandt D."/>
            <person name="Schlueter L."/>
            <person name="Kutter Y."/>
            <person name="Vinke S."/>
            <person name="Viehoefer P."/>
            <person name="Jacob L."/>
            <person name="Luebke N.-C."/>
            <person name="Schulte-Berndt E."/>
            <person name="Hain C."/>
            <person name="Linder M."/>
            <person name="Schmidt P."/>
            <person name="Wollenschlaeger L."/>
            <person name="Luttermann T."/>
            <person name="Thieme E."/>
            <person name="Hassa J."/>
            <person name="Haak M."/>
            <person name="Wittchen M."/>
            <person name="Mentz A."/>
            <person name="Persicke M."/>
            <person name="Busche T."/>
            <person name="Ruckert C."/>
        </authorList>
    </citation>
    <scope>NUCLEOTIDE SEQUENCE [LARGE SCALE GENOMIC DNA]</scope>
    <source>
        <strain evidence="1 2">2039</strain>
    </source>
</reference>
<accession>A0A6B8W334</accession>
<evidence type="ECO:0000313" key="2">
    <source>
        <dbReference type="Proteomes" id="UP000424462"/>
    </source>
</evidence>
<evidence type="ECO:0000313" key="1">
    <source>
        <dbReference type="EMBL" id="QGU07894.1"/>
    </source>
</evidence>
<keyword evidence="2" id="KW-1185">Reference proteome</keyword>
<sequence length="242" mass="27994">MGFWRRLFTRDPDSDSAIAEQLGFRENSDTPAEGLVEDPRHRARALHLALDLAREFGFEARREITVDEVPFDRLGGIEAFNAERLSTLLQLRDRDGYLFPRSFYFEYDFVDSNDAYARVLSEMAEATGTREHFSEIHCDLHFGPNFKLQPRGDFRYLHQGNPRVHEVSSEGDFADPTVVAAMLRDVTPAEHTLITSSDGAYNYWVPGDHAQKFRTLLRAEEKASAKRHQRWHREREAHNKRG</sequence>
<dbReference type="AlphaFoldDB" id="A0A6B8W334"/>
<organism evidence="1 2">
    <name type="scientific">Corynebacterium occultum</name>
    <dbReference type="NCBI Taxonomy" id="2675219"/>
    <lineage>
        <taxon>Bacteria</taxon>
        <taxon>Bacillati</taxon>
        <taxon>Actinomycetota</taxon>
        <taxon>Actinomycetes</taxon>
        <taxon>Mycobacteriales</taxon>
        <taxon>Corynebacteriaceae</taxon>
        <taxon>Corynebacterium</taxon>
    </lineage>
</organism>